<dbReference type="GO" id="GO:0005506">
    <property type="term" value="F:iron ion binding"/>
    <property type="evidence" value="ECO:0007669"/>
    <property type="project" value="TreeGrafter"/>
</dbReference>
<dbReference type="Proteomes" id="UP000694036">
    <property type="component" value="Chromosome"/>
</dbReference>
<dbReference type="PANTHER" id="PTHR35177">
    <property type="entry name" value="HYDROGENASE MATURATION FACTOR HYBG"/>
    <property type="match status" value="1"/>
</dbReference>
<dbReference type="GO" id="GO:1902670">
    <property type="term" value="F:carbon dioxide binding"/>
    <property type="evidence" value="ECO:0007669"/>
    <property type="project" value="TreeGrafter"/>
</dbReference>
<comment type="similarity">
    <text evidence="1">Belongs to the HupF/HypC family.</text>
</comment>
<name>A0A8F5C234_9CREN</name>
<dbReference type="GeneID" id="65557402"/>
<evidence type="ECO:0000313" key="3">
    <source>
        <dbReference type="Proteomes" id="UP000694036"/>
    </source>
</evidence>
<protein>
    <submittedName>
        <fullName evidence="2">[NiFe] hydrogenase metallocenter assembly protein HypC</fullName>
    </submittedName>
</protein>
<dbReference type="InterPro" id="IPR001109">
    <property type="entry name" value="Hydrogenase_HupF/HypC"/>
</dbReference>
<accession>A0A8F5C234</accession>
<dbReference type="EMBL" id="CP077713">
    <property type="protein sequence ID" value="QXJ35510.1"/>
    <property type="molecule type" value="Genomic_DNA"/>
</dbReference>
<dbReference type="NCBIfam" id="TIGR00074">
    <property type="entry name" value="hypC_hupF"/>
    <property type="match status" value="1"/>
</dbReference>
<reference evidence="2 3" key="1">
    <citation type="journal article" date="2021" name="Environ. Microbiol.">
        <title>New insights into the diversity and evolution of the archaeal mobilome from three complete genomes of Saccharolobus shibatae.</title>
        <authorList>
            <person name="Medvedeva S."/>
            <person name="Brandt D."/>
            <person name="Cvirkaite-Krupovic V."/>
            <person name="Liu Y."/>
            <person name="Severinov K."/>
            <person name="Ishino S."/>
            <person name="Ishino Y."/>
            <person name="Prangishvili D."/>
            <person name="Kalinowski J."/>
            <person name="Krupovic M."/>
        </authorList>
    </citation>
    <scope>NUCLEOTIDE SEQUENCE [LARGE SCALE GENOMIC DNA]</scope>
    <source>
        <strain evidence="2 3">S38A</strain>
    </source>
</reference>
<dbReference type="Pfam" id="PF01455">
    <property type="entry name" value="HupF_HypC"/>
    <property type="match status" value="1"/>
</dbReference>
<gene>
    <name evidence="2" type="ORF">J5U22_02057</name>
</gene>
<organism evidence="2 3">
    <name type="scientific">Saccharolobus shibatae</name>
    <dbReference type="NCBI Taxonomy" id="2286"/>
    <lineage>
        <taxon>Archaea</taxon>
        <taxon>Thermoproteota</taxon>
        <taxon>Thermoprotei</taxon>
        <taxon>Sulfolobales</taxon>
        <taxon>Sulfolobaceae</taxon>
        <taxon>Saccharolobus</taxon>
    </lineage>
</organism>
<evidence type="ECO:0000256" key="1">
    <source>
        <dbReference type="ARBA" id="ARBA00006018"/>
    </source>
</evidence>
<dbReference type="PANTHER" id="PTHR35177:SF2">
    <property type="entry name" value="HYDROGENASE MATURATION FACTOR HYBG"/>
    <property type="match status" value="1"/>
</dbReference>
<evidence type="ECO:0000313" key="2">
    <source>
        <dbReference type="EMBL" id="QXJ35510.1"/>
    </source>
</evidence>
<dbReference type="GO" id="GO:0051604">
    <property type="term" value="P:protein maturation"/>
    <property type="evidence" value="ECO:0007669"/>
    <property type="project" value="TreeGrafter"/>
</dbReference>
<sequence length="76" mass="8518">MEYDPYDMAHVGKIIEIDGDEAKVNFNGIIKNVKISLINAKVGDYVLVHAGYAIKVLNPEEVEEDLKDKIRSLLSD</sequence>
<keyword evidence="3" id="KW-1185">Reference proteome</keyword>
<dbReference type="AlphaFoldDB" id="A0A8F5C234"/>
<proteinExistence type="inferred from homology"/>
<dbReference type="RefSeq" id="WP_218258050.1">
    <property type="nucleotide sequence ID" value="NZ_CP077713.1"/>
</dbReference>